<dbReference type="Proteomes" id="UP000260351">
    <property type="component" value="Unassembled WGS sequence"/>
</dbReference>
<dbReference type="Gene3D" id="3.40.190.10">
    <property type="entry name" value="Periplasmic binding protein-like II"/>
    <property type="match status" value="1"/>
</dbReference>
<dbReference type="Pfam" id="PF12974">
    <property type="entry name" value="Phosphonate-bd"/>
    <property type="match status" value="1"/>
</dbReference>
<gene>
    <name evidence="3" type="ORF">DZC52_03895</name>
</gene>
<name>A0A3E1KAP6_9GAMM</name>
<dbReference type="OrthoDB" id="5792173at2"/>
<accession>A0A3E1KAP6</accession>
<evidence type="ECO:0008006" key="5">
    <source>
        <dbReference type="Google" id="ProtNLM"/>
    </source>
</evidence>
<keyword evidence="2" id="KW-0732">Signal</keyword>
<dbReference type="AlphaFoldDB" id="A0A3E1KAP6"/>
<evidence type="ECO:0000256" key="1">
    <source>
        <dbReference type="SAM" id="MobiDB-lite"/>
    </source>
</evidence>
<evidence type="ECO:0000313" key="4">
    <source>
        <dbReference type="Proteomes" id="UP000260351"/>
    </source>
</evidence>
<comment type="caution">
    <text evidence="3">The sequence shown here is derived from an EMBL/GenBank/DDBJ whole genome shotgun (WGS) entry which is preliminary data.</text>
</comment>
<feature type="chain" id="PRO_5017591086" description="Phosphate/phosphite/phosphonate ABC transporter substrate-binding protein" evidence="2">
    <location>
        <begin position="23"/>
        <end position="350"/>
    </location>
</feature>
<feature type="region of interest" description="Disordered" evidence="1">
    <location>
        <begin position="22"/>
        <end position="106"/>
    </location>
</feature>
<evidence type="ECO:0000256" key="2">
    <source>
        <dbReference type="SAM" id="SignalP"/>
    </source>
</evidence>
<sequence length="350" mass="38456">MKTSIKWSGLLLGLILAVSAWTQEESQQQSGQSAEEAAATEQAAQEAQEQASDEPQQATEAEESGSTAETADEEGSAPAVTTGTEESAEAAAEPMPAAAEATPESAETFVFQGHPIFSPETAELVYRPLVNYLNDALPYRFDLELAPDYHRYWLSTRRGQNPHLVLEEPHLTAYRMEEHGYTPLVRAQAPITYSLLTSMNNAESSVQDFIGRRVSTMPAPSLGYLILTSWFDNPMQQPIIQSNAASWLDAVEIVFSQEADAAIVPHNLVSRYVNMANVLTSQEFPGVTVAASPEVPVDIQEEIRAALLALHEDEEHFAALNELDISQFIEARPGQYDGLEEWLELVYSTL</sequence>
<evidence type="ECO:0000313" key="3">
    <source>
        <dbReference type="EMBL" id="RFF31510.1"/>
    </source>
</evidence>
<feature type="compositionally biased region" description="Low complexity" evidence="1">
    <location>
        <begin position="89"/>
        <end position="106"/>
    </location>
</feature>
<feature type="signal peptide" evidence="2">
    <location>
        <begin position="1"/>
        <end position="22"/>
    </location>
</feature>
<protein>
    <recommendedName>
        <fullName evidence="5">Phosphate/phosphite/phosphonate ABC transporter substrate-binding protein</fullName>
    </recommendedName>
</protein>
<feature type="compositionally biased region" description="Low complexity" evidence="1">
    <location>
        <begin position="23"/>
        <end position="69"/>
    </location>
</feature>
<reference evidence="3 4" key="1">
    <citation type="submission" date="2018-08" db="EMBL/GenBank/DDBJ databases">
        <title>Wenzhouxiangella salilacus sp. nov., a novel bacterium isolated from a saline lake in Xinjiang Province, China.</title>
        <authorList>
            <person name="Han S."/>
        </authorList>
    </citation>
    <scope>NUCLEOTIDE SEQUENCE [LARGE SCALE GENOMIC DNA]</scope>
    <source>
        <strain evidence="3 4">XDB06</strain>
    </source>
</reference>
<proteinExistence type="predicted"/>
<dbReference type="EMBL" id="QUZK01000018">
    <property type="protein sequence ID" value="RFF31510.1"/>
    <property type="molecule type" value="Genomic_DNA"/>
</dbReference>
<organism evidence="3 4">
    <name type="scientific">Wenzhouxiangella sediminis</name>
    <dbReference type="NCBI Taxonomy" id="1792836"/>
    <lineage>
        <taxon>Bacteria</taxon>
        <taxon>Pseudomonadati</taxon>
        <taxon>Pseudomonadota</taxon>
        <taxon>Gammaproteobacteria</taxon>
        <taxon>Chromatiales</taxon>
        <taxon>Wenzhouxiangellaceae</taxon>
        <taxon>Wenzhouxiangella</taxon>
    </lineage>
</organism>
<keyword evidence="4" id="KW-1185">Reference proteome</keyword>
<dbReference type="RefSeq" id="WP_116649816.1">
    <property type="nucleotide sequence ID" value="NZ_QUZK01000018.1"/>
</dbReference>